<dbReference type="InterPro" id="IPR008489">
    <property type="entry name" value="DUF771"/>
</dbReference>
<proteinExistence type="predicted"/>
<dbReference type="Pfam" id="PF05595">
    <property type="entry name" value="DUF771"/>
    <property type="match status" value="1"/>
</dbReference>
<gene>
    <name evidence="1" type="ORF">ERS132416_02359</name>
</gene>
<evidence type="ECO:0000313" key="2">
    <source>
        <dbReference type="Proteomes" id="UP000073494"/>
    </source>
</evidence>
<name>A0A116M0Z7_STRSU</name>
<organism evidence="1 2">
    <name type="scientific">Streptococcus suis</name>
    <dbReference type="NCBI Taxonomy" id="1307"/>
    <lineage>
        <taxon>Bacteria</taxon>
        <taxon>Bacillati</taxon>
        <taxon>Bacillota</taxon>
        <taxon>Bacilli</taxon>
        <taxon>Lactobacillales</taxon>
        <taxon>Streptococcaceae</taxon>
        <taxon>Streptococcus</taxon>
    </lineage>
</organism>
<dbReference type="RefSeq" id="WP_044775494.1">
    <property type="nucleotide sequence ID" value="NZ_CEFG01000273.1"/>
</dbReference>
<dbReference type="AlphaFoldDB" id="A0A116M0Z7"/>
<reference evidence="1 2" key="1">
    <citation type="submission" date="2016-02" db="EMBL/GenBank/DDBJ databases">
        <authorList>
            <consortium name="Pathogen Informatics"/>
        </authorList>
    </citation>
    <scope>NUCLEOTIDE SEQUENCE [LARGE SCALE GENOMIC DNA]</scope>
    <source>
        <strain evidence="1 2">LSS54</strain>
    </source>
</reference>
<sequence length="113" mass="13419">MRINEINLEFSEITVKLPEGYAIHSEAEYKELQKKASIGHYMTLNEVLEMLSVSRPWLLENVLYKPIIRKQIDIDQNPNGFVKYPQNRGGRYYFLASKTKKYFEEHFAEIFDL</sequence>
<dbReference type="EMBL" id="FIHD01000082">
    <property type="protein sequence ID" value="CYV21932.1"/>
    <property type="molecule type" value="Genomic_DNA"/>
</dbReference>
<accession>A0A116M0Z7</accession>
<protein>
    <submittedName>
        <fullName evidence="1">Uncharacterized protein conserved in bacteria</fullName>
    </submittedName>
</protein>
<dbReference type="Proteomes" id="UP000073494">
    <property type="component" value="Unassembled WGS sequence"/>
</dbReference>
<evidence type="ECO:0000313" key="1">
    <source>
        <dbReference type="EMBL" id="CYV21932.1"/>
    </source>
</evidence>